<keyword evidence="1 2" id="KW-0732">Signal</keyword>
<dbReference type="InterPro" id="IPR026444">
    <property type="entry name" value="Secre_tail"/>
</dbReference>
<evidence type="ECO:0000259" key="3">
    <source>
        <dbReference type="PROSITE" id="PS50060"/>
    </source>
</evidence>
<evidence type="ECO:0000256" key="2">
    <source>
        <dbReference type="SAM" id="SignalP"/>
    </source>
</evidence>
<comment type="caution">
    <text evidence="5">The sequence shown here is derived from an EMBL/GenBank/DDBJ whole genome shotgun (WGS) entry which is preliminary data.</text>
</comment>
<feature type="signal peptide" evidence="2">
    <location>
        <begin position="1"/>
        <end position="20"/>
    </location>
</feature>
<evidence type="ECO:0000313" key="6">
    <source>
        <dbReference type="Proteomes" id="UP000248703"/>
    </source>
</evidence>
<dbReference type="Pfam" id="PF00041">
    <property type="entry name" value="fn3"/>
    <property type="match status" value="1"/>
</dbReference>
<dbReference type="EMBL" id="QLLO01000007">
    <property type="protein sequence ID" value="RAJ13217.1"/>
    <property type="molecule type" value="Genomic_DNA"/>
</dbReference>
<dbReference type="NCBIfam" id="TIGR04183">
    <property type="entry name" value="Por_Secre_tail"/>
    <property type="match status" value="1"/>
</dbReference>
<dbReference type="Gene3D" id="2.60.120.200">
    <property type="match status" value="1"/>
</dbReference>
<dbReference type="PROSITE" id="PS50060">
    <property type="entry name" value="MAM_2"/>
    <property type="match status" value="1"/>
</dbReference>
<protein>
    <submittedName>
        <fullName evidence="5">Putative secreted protein (Por secretion system target)</fullName>
    </submittedName>
</protein>
<dbReference type="PROSITE" id="PS50853">
    <property type="entry name" value="FN3"/>
    <property type="match status" value="2"/>
</dbReference>
<evidence type="ECO:0000259" key="4">
    <source>
        <dbReference type="PROSITE" id="PS50853"/>
    </source>
</evidence>
<feature type="domain" description="Fibronectin type-III" evidence="4">
    <location>
        <begin position="682"/>
        <end position="771"/>
    </location>
</feature>
<dbReference type="GO" id="GO:0005975">
    <property type="term" value="P:carbohydrate metabolic process"/>
    <property type="evidence" value="ECO:0007669"/>
    <property type="project" value="UniProtKB-ARBA"/>
</dbReference>
<dbReference type="GO" id="GO:0016020">
    <property type="term" value="C:membrane"/>
    <property type="evidence" value="ECO:0007669"/>
    <property type="project" value="InterPro"/>
</dbReference>
<sequence length="1349" mass="145169">MTRQLLFLFASFLISITAFGQVTANQPSDLEVCDDNLDGFYDWDLTVQDNTILGSQDPNSFQVTYHTSQQEAISVVNPLSSPYTNTTNPQTIYAAVMDLTTGNTATTSFNLYVNQSTVANFGVDNAICDGESIVLNPNLNPNYVYQWSTGENTATITTNIGGTYTVDIYDPNTGCQSTNTIEVISYDIPVLSTPNPLTACLNDAVSLIGHTSNIVQNAPANFAYEISFFLTQADADNNVNSIPNSTTYPALQTETIYVRVRPNHTDCYSITSFDLIVDDCSVTPTQVTCGTSVNTTFCYENNDTTQFTFESSDGSPLQVVFNSGLTENSYDEVIILDSDGVTDLNSQTPYGNNGDLTGLTYVSTGSTITIGVSSDGSIIGCTSSPWDFDVFCVNTSSVPSCTTLSSPLNAAVNVNENTSITWNSATGVVVGYKLSIGTTSGGTDVLNALDVGNVLTYTPATLITSTTYYVTIVPYNANGDAVGCTEESFTTRTIPNPPVGVNCGSEPATYIFTEDFETDTPSGWTGTAFTGSNGEWDVTVGNANSQNTGPFASFSGNSHLEYEASGNSSAIASAISPAIDLTNALTSAELSFYMHAYGAEIGTLNVGISNDATGPFTTLFTWAGEYQASETEDWLPIGVNLDAYLGQIIYIEISYGATGNSFEGDLAIDLLRVQTCGSFCVVPSNITVTNITESTADISWTANGTETAWEYVVQPVGTGEPVGGGIVTNTIPVVVTGLNYNTDYEVCVRSDCAADGFSDWVCLDSFTTLPQTNFIVDCSTNQPANMTYCYDNNDTTLFTYTSSDGLPLTIVFNAGQVENNFDELIVYDSDGTTNLNASTPYGNAGDISGLTFTSTGDSISFTVDSDVSISCSSNNYTSLDVDVFCASIVSFIQVNAFLDANNDGVFNGNDTPFTNGFFTYEVNDDTIINTVNSTTGSFTIFNNDETNSYDITFTINSGYETCYSIPTALFENISATTGNTTVVDIPIVEIAQCEDVAVYLVPSISPVPGFLYWNNVVIENLGATTVTSGSVEFMHDPAVIFDDVWNPPATGTITLTATGFIYDFVNLQPGQSITMYADLTVPASVALGTMLTNSVSYITTTNDIVAENNSASVTQEVVGSYDPNDITESYGPDVVYDDFITTDEYLYYTIRFQNLGTAEAVNIRIENTLDALLDNTTIQMLDASHDVVMHRLDNQLTWTFDNIYLPAEIQDERGSHGYVVYKIKPVAGYTVGTVIPNTAEIYFDFNAAVVTNTFNTTFVTPQLSVDEFSFNAFNVYPNPASSEVTIRFNNALRGSFALTVIDIQGKQVLSAQVNSETSNTFNVSNLESGLYFVKLKNSNTEHIQKLIVK</sequence>
<dbReference type="SUPFAM" id="SSF49899">
    <property type="entry name" value="Concanavalin A-like lectins/glucanases"/>
    <property type="match status" value="1"/>
</dbReference>
<accession>A0A327RHR9</accession>
<dbReference type="InterPro" id="IPR003961">
    <property type="entry name" value="FN3_dom"/>
</dbReference>
<dbReference type="Gene3D" id="2.60.40.10">
    <property type="entry name" value="Immunoglobulins"/>
    <property type="match status" value="2"/>
</dbReference>
<dbReference type="GO" id="GO:0004553">
    <property type="term" value="F:hydrolase activity, hydrolyzing O-glycosyl compounds"/>
    <property type="evidence" value="ECO:0007669"/>
    <property type="project" value="UniProtKB-ARBA"/>
</dbReference>
<dbReference type="InterPro" id="IPR036116">
    <property type="entry name" value="FN3_sf"/>
</dbReference>
<dbReference type="OrthoDB" id="1110367at2"/>
<dbReference type="InterPro" id="IPR055353">
    <property type="entry name" value="DUF7619"/>
</dbReference>
<dbReference type="Pfam" id="PF18962">
    <property type="entry name" value="Por_Secre_tail"/>
    <property type="match status" value="1"/>
</dbReference>
<dbReference type="Pfam" id="PF24595">
    <property type="entry name" value="DUF7619"/>
    <property type="match status" value="1"/>
</dbReference>
<dbReference type="SUPFAM" id="SSF49265">
    <property type="entry name" value="Fibronectin type III"/>
    <property type="match status" value="1"/>
</dbReference>
<dbReference type="Proteomes" id="UP000248703">
    <property type="component" value="Unassembled WGS sequence"/>
</dbReference>
<proteinExistence type="predicted"/>
<dbReference type="RefSeq" id="WP_111660399.1">
    <property type="nucleotide sequence ID" value="NZ_QLLO01000007.1"/>
</dbReference>
<reference evidence="5 6" key="1">
    <citation type="submission" date="2018-06" db="EMBL/GenBank/DDBJ databases">
        <title>Genomic Encyclopedia of Archaeal and Bacterial Type Strains, Phase II (KMG-II): from individual species to whole genera.</title>
        <authorList>
            <person name="Goeker M."/>
        </authorList>
    </citation>
    <scope>NUCLEOTIDE SEQUENCE [LARGE SCALE GENOMIC DNA]</scope>
    <source>
        <strain evidence="5 6">DSM 24464</strain>
    </source>
</reference>
<evidence type="ECO:0000256" key="1">
    <source>
        <dbReference type="ARBA" id="ARBA00022729"/>
    </source>
</evidence>
<organism evidence="5 6">
    <name type="scientific">Olleya aquimaris</name>
    <dbReference type="NCBI Taxonomy" id="639310"/>
    <lineage>
        <taxon>Bacteria</taxon>
        <taxon>Pseudomonadati</taxon>
        <taxon>Bacteroidota</taxon>
        <taxon>Flavobacteriia</taxon>
        <taxon>Flavobacteriales</taxon>
        <taxon>Flavobacteriaceae</taxon>
    </lineage>
</organism>
<feature type="domain" description="MAM" evidence="3">
    <location>
        <begin position="512"/>
        <end position="678"/>
    </location>
</feature>
<dbReference type="CDD" id="cd00063">
    <property type="entry name" value="FN3"/>
    <property type="match status" value="1"/>
</dbReference>
<dbReference type="SMART" id="SM00060">
    <property type="entry name" value="FN3"/>
    <property type="match status" value="2"/>
</dbReference>
<keyword evidence="6" id="KW-1185">Reference proteome</keyword>
<name>A0A327RHR9_9FLAO</name>
<gene>
    <name evidence="5" type="ORF">LY08_02117</name>
</gene>
<feature type="chain" id="PRO_5016259655" evidence="2">
    <location>
        <begin position="21"/>
        <end position="1349"/>
    </location>
</feature>
<dbReference type="InterPro" id="IPR013320">
    <property type="entry name" value="ConA-like_dom_sf"/>
</dbReference>
<dbReference type="InterPro" id="IPR000998">
    <property type="entry name" value="MAM_dom"/>
</dbReference>
<dbReference type="InterPro" id="IPR013783">
    <property type="entry name" value="Ig-like_fold"/>
</dbReference>
<evidence type="ECO:0000313" key="5">
    <source>
        <dbReference type="EMBL" id="RAJ13217.1"/>
    </source>
</evidence>
<feature type="domain" description="Fibronectin type-III" evidence="4">
    <location>
        <begin position="403"/>
        <end position="496"/>
    </location>
</feature>